<dbReference type="RefSeq" id="WP_005946574.1">
    <property type="nucleotide sequence ID" value="NZ_GL538351.1"/>
</dbReference>
<organism evidence="14 15">
    <name type="scientific">Faecalibacterium cf. prausnitzii KLE1255</name>
    <dbReference type="NCBI Taxonomy" id="748224"/>
    <lineage>
        <taxon>Bacteria</taxon>
        <taxon>Bacillati</taxon>
        <taxon>Bacillota</taxon>
        <taxon>Clostridia</taxon>
        <taxon>Eubacteriales</taxon>
        <taxon>Oscillospiraceae</taxon>
        <taxon>Faecalibacterium</taxon>
    </lineage>
</organism>
<evidence type="ECO:0000256" key="12">
    <source>
        <dbReference type="ARBA" id="ARBA00023447"/>
    </source>
</evidence>
<accession>E2ZNR6</accession>
<dbReference type="GO" id="GO:0005737">
    <property type="term" value="C:cytoplasm"/>
    <property type="evidence" value="ECO:0007669"/>
    <property type="project" value="UniProtKB-SubCell"/>
</dbReference>
<keyword evidence="9" id="KW-0460">Magnesium</keyword>
<dbReference type="GO" id="GO:0006310">
    <property type="term" value="P:DNA recombination"/>
    <property type="evidence" value="ECO:0007669"/>
    <property type="project" value="UniProtKB-KW"/>
</dbReference>
<evidence type="ECO:0000256" key="7">
    <source>
        <dbReference type="ARBA" id="ARBA00022763"/>
    </source>
</evidence>
<evidence type="ECO:0000256" key="10">
    <source>
        <dbReference type="ARBA" id="ARBA00023172"/>
    </source>
</evidence>
<dbReference type="GO" id="GO:0003676">
    <property type="term" value="F:nucleic acid binding"/>
    <property type="evidence" value="ECO:0007669"/>
    <property type="project" value="InterPro"/>
</dbReference>
<keyword evidence="4" id="KW-0540">Nuclease</keyword>
<proteinExistence type="inferred from homology"/>
<keyword evidence="5" id="KW-0479">Metal-binding</keyword>
<keyword evidence="8" id="KW-0378">Hydrolase</keyword>
<dbReference type="eggNOG" id="COG3331">
    <property type="taxonomic scope" value="Bacteria"/>
</dbReference>
<evidence type="ECO:0000256" key="8">
    <source>
        <dbReference type="ARBA" id="ARBA00022801"/>
    </source>
</evidence>
<dbReference type="AlphaFoldDB" id="E2ZNR6"/>
<comment type="subcellular location">
    <subcellularLocation>
        <location evidence="2">Cytoplasm</location>
    </subcellularLocation>
</comment>
<dbReference type="Gene3D" id="3.40.1350.10">
    <property type="match status" value="1"/>
</dbReference>
<keyword evidence="7" id="KW-0227">DNA damage</keyword>
<evidence type="ECO:0000256" key="1">
    <source>
        <dbReference type="ARBA" id="ARBA00001946"/>
    </source>
</evidence>
<evidence type="ECO:0000256" key="6">
    <source>
        <dbReference type="ARBA" id="ARBA00022759"/>
    </source>
</evidence>
<comment type="caution">
    <text evidence="14">The sequence shown here is derived from an EMBL/GenBank/DDBJ whole genome shotgun (WGS) entry which is preliminary data.</text>
</comment>
<dbReference type="STRING" id="748224.HMPREF9436_03347"/>
<keyword evidence="6" id="KW-0255">Endonuclease</keyword>
<evidence type="ECO:0000256" key="5">
    <source>
        <dbReference type="ARBA" id="ARBA00022723"/>
    </source>
</evidence>
<dbReference type="GO" id="GO:0004519">
    <property type="term" value="F:endonuclease activity"/>
    <property type="evidence" value="ECO:0007669"/>
    <property type="project" value="UniProtKB-KW"/>
</dbReference>
<gene>
    <name evidence="14" type="ORF">HMPREF9436_03347</name>
</gene>
<dbReference type="HOGENOM" id="CLU_096340_1_0_9"/>
<dbReference type="InterPro" id="IPR011335">
    <property type="entry name" value="Restrct_endonuc-II-like"/>
</dbReference>
<dbReference type="EMBL" id="AECU01000248">
    <property type="protein sequence ID" value="EFQ05159.1"/>
    <property type="molecule type" value="Genomic_DNA"/>
</dbReference>
<comment type="cofactor">
    <cofactor evidence="1">
        <name>Mg(2+)</name>
        <dbReference type="ChEBI" id="CHEBI:18420"/>
    </cofactor>
</comment>
<keyword evidence="11" id="KW-0234">DNA repair</keyword>
<dbReference type="Proteomes" id="UP000006028">
    <property type="component" value="Unassembled WGS sequence"/>
</dbReference>
<dbReference type="InterPro" id="IPR011856">
    <property type="entry name" value="tRNA_endonuc-like_dom_sf"/>
</dbReference>
<dbReference type="GO" id="GO:0046872">
    <property type="term" value="F:metal ion binding"/>
    <property type="evidence" value="ECO:0007669"/>
    <property type="project" value="UniProtKB-KW"/>
</dbReference>
<evidence type="ECO:0000256" key="11">
    <source>
        <dbReference type="ARBA" id="ARBA00023204"/>
    </source>
</evidence>
<sequence>MNNRRTADSIRRSYTGARSRAEGAGFESIIDNACAYYRSIGLADIEKTPEPMRPIGSPDRAGRFLACYTKQAQPDYKGILKGGRAINFEAKHTDSDRLTFDRVLTAQALRLSRTEALGGVAFVLCSFSGRYFYRVPWAVWRDMKSLFGRKYITQSDIEIYRVPFAAPGVLLFLEGVKEEQ</sequence>
<dbReference type="GO" id="GO:0016787">
    <property type="term" value="F:hydrolase activity"/>
    <property type="evidence" value="ECO:0007669"/>
    <property type="project" value="UniProtKB-KW"/>
</dbReference>
<dbReference type="Pfam" id="PF03838">
    <property type="entry name" value="RecU"/>
    <property type="match status" value="1"/>
</dbReference>
<dbReference type="BioCyc" id="FCF748224-HMP:GTSS-2319-MONOMER"/>
<keyword evidence="10" id="KW-0233">DNA recombination</keyword>
<evidence type="ECO:0000256" key="13">
    <source>
        <dbReference type="ARBA" id="ARBA00029523"/>
    </source>
</evidence>
<reference evidence="14 15" key="1">
    <citation type="submission" date="2010-08" db="EMBL/GenBank/DDBJ databases">
        <authorList>
            <person name="Weinstock G."/>
            <person name="Sodergren E."/>
            <person name="Clifton S."/>
            <person name="Fulton L."/>
            <person name="Fulton B."/>
            <person name="Courtney L."/>
            <person name="Fronick C."/>
            <person name="Harrison M."/>
            <person name="Strong C."/>
            <person name="Farmer C."/>
            <person name="Delahaunty K."/>
            <person name="Markovic C."/>
            <person name="Hall O."/>
            <person name="Minx P."/>
            <person name="Tomlinson C."/>
            <person name="Mitreva M."/>
            <person name="Hou S."/>
            <person name="Chen J."/>
            <person name="Wollam A."/>
            <person name="Pepin K.H."/>
            <person name="Johnson M."/>
            <person name="Bhonagiri V."/>
            <person name="Zhang X."/>
            <person name="Suruliraj S."/>
            <person name="Warren W."/>
            <person name="Chinwalla A."/>
            <person name="Mardis E.R."/>
            <person name="Wilson R.K."/>
        </authorList>
    </citation>
    <scope>NUCLEOTIDE SEQUENCE [LARGE SCALE GENOMIC DNA]</scope>
    <source>
        <strain evidence="14 15">KLE1255</strain>
    </source>
</reference>
<evidence type="ECO:0000256" key="2">
    <source>
        <dbReference type="ARBA" id="ARBA00004496"/>
    </source>
</evidence>
<evidence type="ECO:0000313" key="14">
    <source>
        <dbReference type="EMBL" id="EFQ05159.1"/>
    </source>
</evidence>
<evidence type="ECO:0000313" key="15">
    <source>
        <dbReference type="Proteomes" id="UP000006028"/>
    </source>
</evidence>
<name>E2ZNR6_9FIRM</name>
<protein>
    <recommendedName>
        <fullName evidence="13">Holliday junction resolvase RecU</fullName>
    </recommendedName>
</protein>
<keyword evidence="3" id="KW-0963">Cytoplasm</keyword>
<dbReference type="SUPFAM" id="SSF52980">
    <property type="entry name" value="Restriction endonuclease-like"/>
    <property type="match status" value="1"/>
</dbReference>
<evidence type="ECO:0000256" key="3">
    <source>
        <dbReference type="ARBA" id="ARBA00022490"/>
    </source>
</evidence>
<evidence type="ECO:0000256" key="4">
    <source>
        <dbReference type="ARBA" id="ARBA00022722"/>
    </source>
</evidence>
<dbReference type="InterPro" id="IPR004612">
    <property type="entry name" value="Resolv_RecU"/>
</dbReference>
<evidence type="ECO:0000256" key="9">
    <source>
        <dbReference type="ARBA" id="ARBA00022842"/>
    </source>
</evidence>
<comment type="similarity">
    <text evidence="12">Belongs to the RecU family.</text>
</comment>
<dbReference type="GO" id="GO:0006281">
    <property type="term" value="P:DNA repair"/>
    <property type="evidence" value="ECO:0007669"/>
    <property type="project" value="UniProtKB-KW"/>
</dbReference>